<evidence type="ECO:0000313" key="3">
    <source>
        <dbReference type="Proteomes" id="UP001046350"/>
    </source>
</evidence>
<protein>
    <submittedName>
        <fullName evidence="2">CDP-glucose 4,6-dehydratase</fullName>
        <ecNumber evidence="2">4.2.1.45</ecNumber>
    </submittedName>
</protein>
<feature type="domain" description="NAD(P)-binding" evidence="1">
    <location>
        <begin position="17"/>
        <end position="331"/>
    </location>
</feature>
<dbReference type="InterPro" id="IPR016040">
    <property type="entry name" value="NAD(P)-bd_dom"/>
</dbReference>
<dbReference type="RefSeq" id="WP_217839673.1">
    <property type="nucleotide sequence ID" value="NZ_CP077076.1"/>
</dbReference>
<dbReference type="EC" id="4.2.1.45" evidence="2"/>
<proteinExistence type="predicted"/>
<dbReference type="Proteomes" id="UP001046350">
    <property type="component" value="Chromosome"/>
</dbReference>
<dbReference type="EMBL" id="CP077076">
    <property type="protein sequence ID" value="QXH50079.1"/>
    <property type="molecule type" value="Genomic_DNA"/>
</dbReference>
<dbReference type="NCBIfam" id="TIGR02622">
    <property type="entry name" value="CDP_4_6_dhtase"/>
    <property type="match status" value="1"/>
</dbReference>
<reference evidence="2" key="1">
    <citation type="journal article" date="2021" name="Microorganisms">
        <title>The Ever-Expanding Pseudomonas Genus: Description of 43 New Species and Partition of the Pseudomonas putida Group.</title>
        <authorList>
            <person name="Girard L."/>
            <person name="Lood C."/>
            <person name="Hofte M."/>
            <person name="Vandamme P."/>
            <person name="Rokni-Zadeh H."/>
            <person name="van Noort V."/>
            <person name="Lavigne R."/>
            <person name="De Mot R."/>
        </authorList>
    </citation>
    <scope>NUCLEOTIDE SEQUENCE</scope>
    <source>
        <strain evidence="2">COW40</strain>
    </source>
</reference>
<name>A0ABX8N139_9PSED</name>
<dbReference type="InterPro" id="IPR013445">
    <property type="entry name" value="CDP_4_6_deHydtase"/>
</dbReference>
<evidence type="ECO:0000259" key="1">
    <source>
        <dbReference type="Pfam" id="PF16363"/>
    </source>
</evidence>
<accession>A0ABX8N139</accession>
<dbReference type="PANTHER" id="PTHR43000">
    <property type="entry name" value="DTDP-D-GLUCOSE 4,6-DEHYDRATASE-RELATED"/>
    <property type="match status" value="1"/>
</dbReference>
<gene>
    <name evidence="2" type="primary">rfbG</name>
    <name evidence="2" type="ORF">KSS94_19285</name>
</gene>
<dbReference type="Pfam" id="PF16363">
    <property type="entry name" value="GDP_Man_Dehyd"/>
    <property type="match status" value="1"/>
</dbReference>
<dbReference type="CDD" id="cd05252">
    <property type="entry name" value="CDP_GD_SDR_e"/>
    <property type="match status" value="1"/>
</dbReference>
<organism evidence="2 3">
    <name type="scientific">Pseudomonas fakonensis</name>
    <dbReference type="NCBI Taxonomy" id="2842355"/>
    <lineage>
        <taxon>Bacteria</taxon>
        <taxon>Pseudomonadati</taxon>
        <taxon>Pseudomonadota</taxon>
        <taxon>Gammaproteobacteria</taxon>
        <taxon>Pseudomonadales</taxon>
        <taxon>Pseudomonadaceae</taxon>
        <taxon>Pseudomonas</taxon>
    </lineage>
</organism>
<evidence type="ECO:0000313" key="2">
    <source>
        <dbReference type="EMBL" id="QXH50079.1"/>
    </source>
</evidence>
<sequence length="360" mass="39551">MEAVGLSPSFWQGKRVLLTGHTGFKGSWLALWLRELGAQVTGFALDPGSEPSLFELAEAGTGIQDVRGDLRDLGALLEVIAEAEPEIVLHLAAQPLVREAYRDPLGTYSSNVMGTLNLLEAVRQVGGVRACVLVTTDKVYANQEWPWPYRENEALGGHDPYSSSKACCELLAQSYAASFFPAAKHAEHGMAMATARAGNVLGGGDFAADRLIPDVLKAWSAGEPVTLRYPQAVRPWQHALEPLAGYLLLAERLYEEGPAYAGAWNFGPGEQDMCSVGSVVSYLARQWPDAPGVQVEQSELHEAGLLRLDSSRARQVLGWRTRWSLHECLRHTLDWHLAWQRGDNMRAFTLDQLNLYAELS</sequence>
<keyword evidence="2" id="KW-0456">Lyase</keyword>
<keyword evidence="3" id="KW-1185">Reference proteome</keyword>
<dbReference type="GO" id="GO:0047733">
    <property type="term" value="F:CDP-glucose 4,6-dehydratase activity"/>
    <property type="evidence" value="ECO:0007669"/>
    <property type="project" value="UniProtKB-EC"/>
</dbReference>